<evidence type="ECO:0000256" key="3">
    <source>
        <dbReference type="ARBA" id="ARBA00022679"/>
    </source>
</evidence>
<keyword evidence="7" id="KW-1185">Reference proteome</keyword>
<dbReference type="InterPro" id="IPR050723">
    <property type="entry name" value="CFA/CMAS"/>
</dbReference>
<evidence type="ECO:0000256" key="4">
    <source>
        <dbReference type="ARBA" id="ARBA00022691"/>
    </source>
</evidence>
<dbReference type="PANTHER" id="PTHR43667">
    <property type="entry name" value="CYCLOPROPANE-FATTY-ACYL-PHOSPHOLIPID SYNTHASE"/>
    <property type="match status" value="1"/>
</dbReference>
<dbReference type="InterPro" id="IPR003333">
    <property type="entry name" value="CMAS"/>
</dbReference>
<proteinExistence type="inferred from homology"/>
<evidence type="ECO:0000256" key="1">
    <source>
        <dbReference type="ARBA" id="ARBA00010815"/>
    </source>
</evidence>
<keyword evidence="3" id="KW-0808">Transferase</keyword>
<accession>A0ABN0X1V2</accession>
<comment type="caution">
    <text evidence="6">The sequence shown here is derived from an EMBL/GenBank/DDBJ whole genome shotgun (WGS) entry which is preliminary data.</text>
</comment>
<dbReference type="PIRSF" id="PIRSF003085">
    <property type="entry name" value="CMAS"/>
    <property type="match status" value="1"/>
</dbReference>
<sequence>MQAGENTITIQSQSNWLEKAARSSLMALLSRLPKGQLVLKEHGVLIDKFGKDTQGPHAEVDVLDAAFYIKVLSGGSVAAGETYVDGLWNSPDLTEVIRLFAANITLLDQLEGKLGWLLTPLTLLNRLRTVNSKSGAKKNIAAHYDLGNELYRHFLDDSMMYSAAIYPQADSSLAEAQQHKLKVICDKLALKPGEHLLEIGTGWGGLALFAARHYGCEVTTTTISEQQYAYTQALIKNMGLEDKVHLLKQDYRELTGQYDKLVSIEMVEAVGKNYLANFFQRCSQLLKADGLMLLQSITISEARLKSYSKGQDFIQRHIFPGGFLPSPSLISRHIAGDTDMEIRDCEDIGLHYARTLRDWHQALLANKEALATYGYDERFMRLWSFYFCYCEGGFLQRTISTVQLLLSKPQYYGQICRG</sequence>
<dbReference type="PANTHER" id="PTHR43667:SF2">
    <property type="entry name" value="FATTY ACID C-METHYL TRANSFERASE"/>
    <property type="match status" value="1"/>
</dbReference>
<dbReference type="CDD" id="cd02440">
    <property type="entry name" value="AdoMet_MTases"/>
    <property type="match status" value="1"/>
</dbReference>
<dbReference type="EMBL" id="BAAAEI010000007">
    <property type="protein sequence ID" value="GAA0352968.1"/>
    <property type="molecule type" value="Genomic_DNA"/>
</dbReference>
<gene>
    <name evidence="6" type="ORF">GCM10009092_16620</name>
</gene>
<dbReference type="RefSeq" id="WP_343844120.1">
    <property type="nucleotide sequence ID" value="NZ_BAAAEI010000007.1"/>
</dbReference>
<dbReference type="InterPro" id="IPR029063">
    <property type="entry name" value="SAM-dependent_MTases_sf"/>
</dbReference>
<name>A0ABN0X1V2_9ALTE</name>
<reference evidence="6 7" key="1">
    <citation type="journal article" date="2019" name="Int. J. Syst. Evol. Microbiol.">
        <title>The Global Catalogue of Microorganisms (GCM) 10K type strain sequencing project: providing services to taxonomists for standard genome sequencing and annotation.</title>
        <authorList>
            <consortium name="The Broad Institute Genomics Platform"/>
            <consortium name="The Broad Institute Genome Sequencing Center for Infectious Disease"/>
            <person name="Wu L."/>
            <person name="Ma J."/>
        </authorList>
    </citation>
    <scope>NUCLEOTIDE SEQUENCE [LARGE SCALE GENOMIC DNA]</scope>
    <source>
        <strain evidence="6 7">JCM 13378</strain>
    </source>
</reference>
<comment type="similarity">
    <text evidence="1">Belongs to the CFA/CMAS family.</text>
</comment>
<evidence type="ECO:0000256" key="2">
    <source>
        <dbReference type="ARBA" id="ARBA00022603"/>
    </source>
</evidence>
<organism evidence="6 7">
    <name type="scientific">Bowmanella denitrificans</name>
    <dbReference type="NCBI Taxonomy" id="366582"/>
    <lineage>
        <taxon>Bacteria</taxon>
        <taxon>Pseudomonadati</taxon>
        <taxon>Pseudomonadota</taxon>
        <taxon>Gammaproteobacteria</taxon>
        <taxon>Alteromonadales</taxon>
        <taxon>Alteromonadaceae</taxon>
        <taxon>Bowmanella</taxon>
    </lineage>
</organism>
<evidence type="ECO:0000313" key="7">
    <source>
        <dbReference type="Proteomes" id="UP001501757"/>
    </source>
</evidence>
<evidence type="ECO:0000256" key="5">
    <source>
        <dbReference type="ARBA" id="ARBA00023098"/>
    </source>
</evidence>
<keyword evidence="4" id="KW-0949">S-adenosyl-L-methionine</keyword>
<dbReference type="Gene3D" id="3.40.50.150">
    <property type="entry name" value="Vaccinia Virus protein VP39"/>
    <property type="match status" value="1"/>
</dbReference>
<dbReference type="SUPFAM" id="SSF53335">
    <property type="entry name" value="S-adenosyl-L-methionine-dependent methyltransferases"/>
    <property type="match status" value="1"/>
</dbReference>
<evidence type="ECO:0000313" key="6">
    <source>
        <dbReference type="EMBL" id="GAA0352968.1"/>
    </source>
</evidence>
<keyword evidence="2" id="KW-0489">Methyltransferase</keyword>
<dbReference type="Pfam" id="PF02353">
    <property type="entry name" value="CMAS"/>
    <property type="match status" value="1"/>
</dbReference>
<dbReference type="Proteomes" id="UP001501757">
    <property type="component" value="Unassembled WGS sequence"/>
</dbReference>
<keyword evidence="5" id="KW-0443">Lipid metabolism</keyword>
<protein>
    <submittedName>
        <fullName evidence="6">Cyclopropane-fatty-acyl-phospholipid synthase family protein</fullName>
    </submittedName>
</protein>